<dbReference type="Pfam" id="PF01757">
    <property type="entry name" value="Acyl_transf_3"/>
    <property type="match status" value="1"/>
</dbReference>
<keyword evidence="4" id="KW-1185">Reference proteome</keyword>
<dbReference type="HOGENOM" id="CLU_005679_13_6_1"/>
<sequence>MEQSIPLLEEFGSSEQTSTNATINIEKKTDPEISRWRKVCFTLKNVLPRYLQLHGLQYDHENLHSTAWLDSLRGYAACAVFFSHMYGFPTEGFASLPIIRLYSAGTGMVDLFFVISGYVLSFKMIQHMRNHQATRLIDCLASSTFRRYLRLYIPTALATFFTAIMTYAGWCQPGLRKDTIIQQFLHWVSDTAYASNPFANVAGWWYPGVYRTAYLDQMWTIPVEFRGSIILFGFLTACAKLATRSRIALCCFTLFIAFYYQALYVACFLGGMLVVDLSMSWTPYGKAQQLSLPQSENGMEAAKQSRTKSIAWQVGFILIFIIGLIFLSQPQILGGELPFPYQYLILLVPSSYKDGAEHFWLSIGAILTVGALEYSPALQKPLKWNISLYLGELSFGIYAMHNTLVWVLYLGWLAPWKDSTFPESRWPYIPISIFMSFVVLWAADYFTRIDKRIVAFGRWLQVSLFEKW</sequence>
<dbReference type="VEuPathDB" id="FungiDB:PV10_05539"/>
<dbReference type="GeneID" id="27323384"/>
<dbReference type="EMBL" id="KN847523">
    <property type="protein sequence ID" value="KIV90939.1"/>
    <property type="molecule type" value="Genomic_DNA"/>
</dbReference>
<gene>
    <name evidence="3" type="ORF">PV10_05539</name>
</gene>
<reference evidence="3 4" key="1">
    <citation type="submission" date="2015-01" db="EMBL/GenBank/DDBJ databases">
        <title>The Genome Sequence of Exophiala mesophila CBS40295.</title>
        <authorList>
            <consortium name="The Broad Institute Genomics Platform"/>
            <person name="Cuomo C."/>
            <person name="de Hoog S."/>
            <person name="Gorbushina A."/>
            <person name="Stielow B."/>
            <person name="Teixiera M."/>
            <person name="Abouelleil A."/>
            <person name="Chapman S.B."/>
            <person name="Priest M."/>
            <person name="Young S.K."/>
            <person name="Wortman J."/>
            <person name="Nusbaum C."/>
            <person name="Birren B."/>
        </authorList>
    </citation>
    <scope>NUCLEOTIDE SEQUENCE [LARGE SCALE GENOMIC DNA]</scope>
    <source>
        <strain evidence="3 4">CBS 40295</strain>
    </source>
</reference>
<dbReference type="OMA" id="YAENEYW"/>
<organism evidence="3 4">
    <name type="scientific">Exophiala mesophila</name>
    <name type="common">Black yeast-like fungus</name>
    <dbReference type="NCBI Taxonomy" id="212818"/>
    <lineage>
        <taxon>Eukaryota</taxon>
        <taxon>Fungi</taxon>
        <taxon>Dikarya</taxon>
        <taxon>Ascomycota</taxon>
        <taxon>Pezizomycotina</taxon>
        <taxon>Eurotiomycetes</taxon>
        <taxon>Chaetothyriomycetidae</taxon>
        <taxon>Chaetothyriales</taxon>
        <taxon>Herpotrichiellaceae</taxon>
        <taxon>Exophiala</taxon>
    </lineage>
</organism>
<keyword evidence="1" id="KW-0812">Transmembrane</keyword>
<keyword evidence="1" id="KW-1133">Transmembrane helix</keyword>
<dbReference type="STRING" id="212818.A0A0D1ZAE8"/>
<protein>
    <recommendedName>
        <fullName evidence="2">Acyltransferase 3 domain-containing protein</fullName>
    </recommendedName>
</protein>
<dbReference type="PANTHER" id="PTHR23028:SF134">
    <property type="entry name" value="PUTATIVE (AFU_ORTHOLOGUE AFUA_4G08520)-RELATED"/>
    <property type="match status" value="1"/>
</dbReference>
<dbReference type="AlphaFoldDB" id="A0A0D1ZAE8"/>
<dbReference type="InterPro" id="IPR050879">
    <property type="entry name" value="Acyltransferase_3"/>
</dbReference>
<dbReference type="Proteomes" id="UP000054302">
    <property type="component" value="Unassembled WGS sequence"/>
</dbReference>
<dbReference type="InterPro" id="IPR002656">
    <property type="entry name" value="Acyl_transf_3_dom"/>
</dbReference>
<dbReference type="OrthoDB" id="5819582at2759"/>
<feature type="transmembrane region" description="Helical" evidence="1">
    <location>
        <begin position="249"/>
        <end position="275"/>
    </location>
</feature>
<dbReference type="PANTHER" id="PTHR23028">
    <property type="entry name" value="ACETYLTRANSFERASE"/>
    <property type="match status" value="1"/>
</dbReference>
<evidence type="ECO:0000256" key="1">
    <source>
        <dbReference type="SAM" id="Phobius"/>
    </source>
</evidence>
<feature type="transmembrane region" description="Helical" evidence="1">
    <location>
        <begin position="225"/>
        <end position="242"/>
    </location>
</feature>
<feature type="domain" description="Acyltransferase 3" evidence="2">
    <location>
        <begin position="67"/>
        <end position="442"/>
    </location>
</feature>
<dbReference type="RefSeq" id="XP_016222513.1">
    <property type="nucleotide sequence ID" value="XM_016370220.1"/>
</dbReference>
<evidence type="ECO:0000313" key="4">
    <source>
        <dbReference type="Proteomes" id="UP000054302"/>
    </source>
</evidence>
<evidence type="ECO:0000313" key="3">
    <source>
        <dbReference type="EMBL" id="KIV90939.1"/>
    </source>
</evidence>
<feature type="transmembrane region" description="Helical" evidence="1">
    <location>
        <begin position="101"/>
        <end position="120"/>
    </location>
</feature>
<evidence type="ECO:0000259" key="2">
    <source>
        <dbReference type="Pfam" id="PF01757"/>
    </source>
</evidence>
<feature type="transmembrane region" description="Helical" evidence="1">
    <location>
        <begin position="151"/>
        <end position="170"/>
    </location>
</feature>
<keyword evidence="1" id="KW-0472">Membrane</keyword>
<accession>A0A0D1ZAE8</accession>
<dbReference type="GO" id="GO:0016747">
    <property type="term" value="F:acyltransferase activity, transferring groups other than amino-acyl groups"/>
    <property type="evidence" value="ECO:0007669"/>
    <property type="project" value="InterPro"/>
</dbReference>
<feature type="transmembrane region" description="Helical" evidence="1">
    <location>
        <begin position="426"/>
        <end position="443"/>
    </location>
</feature>
<feature type="transmembrane region" description="Helical" evidence="1">
    <location>
        <begin position="310"/>
        <end position="327"/>
    </location>
</feature>
<name>A0A0D1ZAE8_EXOME</name>
<proteinExistence type="predicted"/>
<feature type="transmembrane region" description="Helical" evidence="1">
    <location>
        <begin position="395"/>
        <end position="414"/>
    </location>
</feature>